<feature type="region of interest" description="Disordered" evidence="2">
    <location>
        <begin position="132"/>
        <end position="154"/>
    </location>
</feature>
<evidence type="ECO:0000313" key="5">
    <source>
        <dbReference type="Proteomes" id="UP000298030"/>
    </source>
</evidence>
<name>A0A4Y7SQX1_COPMI</name>
<evidence type="ECO:0000313" key="4">
    <source>
        <dbReference type="EMBL" id="TEB24111.1"/>
    </source>
</evidence>
<dbReference type="PROSITE" id="PS50837">
    <property type="entry name" value="NACHT"/>
    <property type="match status" value="1"/>
</dbReference>
<feature type="compositionally biased region" description="Low complexity" evidence="2">
    <location>
        <begin position="133"/>
        <end position="154"/>
    </location>
</feature>
<dbReference type="PANTHER" id="PTHR10039:SF14">
    <property type="entry name" value="NACHT DOMAIN-CONTAINING PROTEIN"/>
    <property type="match status" value="1"/>
</dbReference>
<dbReference type="EMBL" id="QPFP01000070">
    <property type="protein sequence ID" value="TEB24111.1"/>
    <property type="molecule type" value="Genomic_DNA"/>
</dbReference>
<dbReference type="InterPro" id="IPR056884">
    <property type="entry name" value="NPHP3-like_N"/>
</dbReference>
<dbReference type="Proteomes" id="UP000298030">
    <property type="component" value="Unassembled WGS sequence"/>
</dbReference>
<gene>
    <name evidence="4" type="ORF">FA13DRAFT_1391419</name>
</gene>
<dbReference type="InterPro" id="IPR027417">
    <property type="entry name" value="P-loop_NTPase"/>
</dbReference>
<feature type="compositionally biased region" description="Basic residues" evidence="2">
    <location>
        <begin position="1"/>
        <end position="12"/>
    </location>
</feature>
<keyword evidence="1" id="KW-0677">Repeat</keyword>
<organism evidence="4 5">
    <name type="scientific">Coprinellus micaceus</name>
    <name type="common">Glistening ink-cap mushroom</name>
    <name type="synonym">Coprinus micaceus</name>
    <dbReference type="NCBI Taxonomy" id="71717"/>
    <lineage>
        <taxon>Eukaryota</taxon>
        <taxon>Fungi</taxon>
        <taxon>Dikarya</taxon>
        <taxon>Basidiomycota</taxon>
        <taxon>Agaricomycotina</taxon>
        <taxon>Agaricomycetes</taxon>
        <taxon>Agaricomycetidae</taxon>
        <taxon>Agaricales</taxon>
        <taxon>Agaricineae</taxon>
        <taxon>Psathyrellaceae</taxon>
        <taxon>Coprinellus</taxon>
    </lineage>
</organism>
<protein>
    <recommendedName>
        <fullName evidence="3">NACHT domain-containing protein</fullName>
    </recommendedName>
</protein>
<feature type="region of interest" description="Disordered" evidence="2">
    <location>
        <begin position="1"/>
        <end position="82"/>
    </location>
</feature>
<dbReference type="Gene3D" id="3.40.50.300">
    <property type="entry name" value="P-loop containing nucleotide triphosphate hydrolases"/>
    <property type="match status" value="1"/>
</dbReference>
<accession>A0A4Y7SQX1</accession>
<proteinExistence type="predicted"/>
<keyword evidence="5" id="KW-1185">Reference proteome</keyword>
<dbReference type="OrthoDB" id="674604at2759"/>
<dbReference type="PANTHER" id="PTHR10039">
    <property type="entry name" value="AMELOGENIN"/>
    <property type="match status" value="1"/>
</dbReference>
<sequence>MPNAGKRTKSKFTPRGCRQQPRRDPSSGGQDPPGPSDADLISAASSGPLATPGAKTPRTRNHPYLSSSRQAPPKQARNRAEPGVIDAGISLDERVGGLLQDNLPDTQQASPQTRITSLPRFEYNSLSLHTPHSLPTAPIPSSSSSTPSFPSLPVSKASPQSAYTLWPHPEPRASPYGLGQGLPTISSPAISGPSFLANAHDFSIESFTATFAPSMGSSSLFKYLNPHICHGAAHDSSERCTAPQCHGETRVAVRQEIFSWIKDDDGEDEPKRIMWLSGPAGGGKTAIAGSIATACQEEGLLAASFFFSSFSPSPDRSSKRALVATLAHHMSQNDALHQFKSYLLMAIQRHPDVFYKNIHEQAERLILGPFRLIQDQGERKGWPRVVIIDGLDAVVAEQSHDTTGQRISRTSEEDRSQILDVLLALSQNPSFPFRILLASRPEHDIADFFATNTQASTILFLDSKYNPDTDIKLFLEAKFSRIRRRSGISTQWPGQEAIDRIVHMSSGQFIVAVTFLRWVESGVAQQQLDEILRMGSQNFGAKNPFATLDSTYRHILKSARNPDHDPHLIAKWILSIASSMKKGDPHFSKVTIPPVRFWRQFLEDTEGELNYRLEPTSSLISIPSPDVTFSCINIHHRSLTDFLSTEARCGDLYVDEPALNSFLAGRIVKFWKDSGPPAPPSLAGLAVLVEFLRDLHDLELLQPTAQPWGSDVPMYHSFAQFMTSFSQKSKNDLTLCDVGWWSAIYLTGTLPGAPPTSQFQLRKRPKLLGAIYCGIHKVMNCEKLESSPTEHTPTVSRCHAACARWRSGILAQAKTLKWCVHELEQVGVDQLKDITVWEFEEKFKKMGRRQPDGTLSACYRCQPTLSNS</sequence>
<reference evidence="4 5" key="1">
    <citation type="journal article" date="2019" name="Nat. Ecol. Evol.">
        <title>Megaphylogeny resolves global patterns of mushroom evolution.</title>
        <authorList>
            <person name="Varga T."/>
            <person name="Krizsan K."/>
            <person name="Foldi C."/>
            <person name="Dima B."/>
            <person name="Sanchez-Garcia M."/>
            <person name="Sanchez-Ramirez S."/>
            <person name="Szollosi G.J."/>
            <person name="Szarkandi J.G."/>
            <person name="Papp V."/>
            <person name="Albert L."/>
            <person name="Andreopoulos W."/>
            <person name="Angelini C."/>
            <person name="Antonin V."/>
            <person name="Barry K.W."/>
            <person name="Bougher N.L."/>
            <person name="Buchanan P."/>
            <person name="Buyck B."/>
            <person name="Bense V."/>
            <person name="Catcheside P."/>
            <person name="Chovatia M."/>
            <person name="Cooper J."/>
            <person name="Damon W."/>
            <person name="Desjardin D."/>
            <person name="Finy P."/>
            <person name="Geml J."/>
            <person name="Haridas S."/>
            <person name="Hughes K."/>
            <person name="Justo A."/>
            <person name="Karasinski D."/>
            <person name="Kautmanova I."/>
            <person name="Kiss B."/>
            <person name="Kocsube S."/>
            <person name="Kotiranta H."/>
            <person name="LaButti K.M."/>
            <person name="Lechner B.E."/>
            <person name="Liimatainen K."/>
            <person name="Lipzen A."/>
            <person name="Lukacs Z."/>
            <person name="Mihaltcheva S."/>
            <person name="Morgado L.N."/>
            <person name="Niskanen T."/>
            <person name="Noordeloos M.E."/>
            <person name="Ohm R.A."/>
            <person name="Ortiz-Santana B."/>
            <person name="Ovrebo C."/>
            <person name="Racz N."/>
            <person name="Riley R."/>
            <person name="Savchenko A."/>
            <person name="Shiryaev A."/>
            <person name="Soop K."/>
            <person name="Spirin V."/>
            <person name="Szebenyi C."/>
            <person name="Tomsovsky M."/>
            <person name="Tulloss R.E."/>
            <person name="Uehling J."/>
            <person name="Grigoriev I.V."/>
            <person name="Vagvolgyi C."/>
            <person name="Papp T."/>
            <person name="Martin F.M."/>
            <person name="Miettinen O."/>
            <person name="Hibbett D.S."/>
            <person name="Nagy L.G."/>
        </authorList>
    </citation>
    <scope>NUCLEOTIDE SEQUENCE [LARGE SCALE GENOMIC DNA]</scope>
    <source>
        <strain evidence="4 5">FP101781</strain>
    </source>
</reference>
<dbReference type="AlphaFoldDB" id="A0A4Y7SQX1"/>
<feature type="domain" description="NACHT" evidence="3">
    <location>
        <begin position="272"/>
        <end position="441"/>
    </location>
</feature>
<dbReference type="InterPro" id="IPR007111">
    <property type="entry name" value="NACHT_NTPase"/>
</dbReference>
<dbReference type="Pfam" id="PF24883">
    <property type="entry name" value="NPHP3_N"/>
    <property type="match status" value="1"/>
</dbReference>
<dbReference type="SUPFAM" id="SSF52540">
    <property type="entry name" value="P-loop containing nucleoside triphosphate hydrolases"/>
    <property type="match status" value="1"/>
</dbReference>
<comment type="caution">
    <text evidence="4">The sequence shown here is derived from an EMBL/GenBank/DDBJ whole genome shotgun (WGS) entry which is preliminary data.</text>
</comment>
<evidence type="ECO:0000259" key="3">
    <source>
        <dbReference type="PROSITE" id="PS50837"/>
    </source>
</evidence>
<evidence type="ECO:0000256" key="2">
    <source>
        <dbReference type="SAM" id="MobiDB-lite"/>
    </source>
</evidence>
<evidence type="ECO:0000256" key="1">
    <source>
        <dbReference type="ARBA" id="ARBA00022737"/>
    </source>
</evidence>